<organism evidence="8">
    <name type="scientific">Pleurostomum flabellatum</name>
    <dbReference type="NCBI Taxonomy" id="405751"/>
    <lineage>
        <taxon>Eukaryota</taxon>
        <taxon>Discoba</taxon>
        <taxon>Heterolobosea</taxon>
        <taxon>Tulamoebidae</taxon>
        <taxon>Pleurostomum</taxon>
    </lineage>
</organism>
<feature type="transmembrane region" description="Helical" evidence="5">
    <location>
        <begin position="223"/>
        <end position="245"/>
    </location>
</feature>
<evidence type="ECO:0000256" key="4">
    <source>
        <dbReference type="ARBA" id="ARBA00023136"/>
    </source>
</evidence>
<keyword evidence="5 8" id="KW-0496">Mitochondrion</keyword>
<evidence type="ECO:0000259" key="7">
    <source>
        <dbReference type="Pfam" id="PF00662"/>
    </source>
</evidence>
<dbReference type="Pfam" id="PF00662">
    <property type="entry name" value="Proton_antipo_N"/>
    <property type="match status" value="1"/>
</dbReference>
<feature type="transmembrane region" description="Helical" evidence="5">
    <location>
        <begin position="558"/>
        <end position="577"/>
    </location>
</feature>
<dbReference type="GO" id="GO:0008137">
    <property type="term" value="F:NADH dehydrogenase (ubiquinone) activity"/>
    <property type="evidence" value="ECO:0007669"/>
    <property type="project" value="UniProtKB-EC"/>
</dbReference>
<geneLocation type="mitochondrion" evidence="8"/>
<dbReference type="RefSeq" id="YP_010049267.1">
    <property type="nucleotide sequence ID" value="NC_054363.1"/>
</dbReference>
<protein>
    <recommendedName>
        <fullName evidence="5">NADH-ubiquinone oxidoreductase chain 5</fullName>
        <ecNumber evidence="5">7.1.1.2</ecNumber>
    </recommendedName>
</protein>
<feature type="transmembrane region" description="Helical" evidence="5">
    <location>
        <begin position="375"/>
        <end position="398"/>
    </location>
</feature>
<feature type="transmembrane region" description="Helical" evidence="5">
    <location>
        <begin position="257"/>
        <end position="279"/>
    </location>
</feature>
<dbReference type="GO" id="GO:0042773">
    <property type="term" value="P:ATP synthesis coupled electron transport"/>
    <property type="evidence" value="ECO:0007669"/>
    <property type="project" value="InterPro"/>
</dbReference>
<name>A0A7T0M416_9EUKA</name>
<evidence type="ECO:0000256" key="1">
    <source>
        <dbReference type="ARBA" id="ARBA00004141"/>
    </source>
</evidence>
<dbReference type="EMBL" id="MT843578">
    <property type="protein sequence ID" value="QPL15590.1"/>
    <property type="molecule type" value="Genomic_DNA"/>
</dbReference>
<feature type="transmembrane region" description="Helical" evidence="5">
    <location>
        <begin position="410"/>
        <end position="429"/>
    </location>
</feature>
<dbReference type="Pfam" id="PF00361">
    <property type="entry name" value="Proton_antipo_M"/>
    <property type="match status" value="1"/>
</dbReference>
<dbReference type="InterPro" id="IPR003945">
    <property type="entry name" value="NU5C-like"/>
</dbReference>
<comment type="similarity">
    <text evidence="5">Belongs to the complex I subunit 5 family.</text>
</comment>
<dbReference type="GO" id="GO:0016020">
    <property type="term" value="C:membrane"/>
    <property type="evidence" value="ECO:0007669"/>
    <property type="project" value="UniProtKB-SubCell"/>
</dbReference>
<feature type="transmembrane region" description="Helical" evidence="5">
    <location>
        <begin position="436"/>
        <end position="458"/>
    </location>
</feature>
<accession>A0A7T0M416</accession>
<evidence type="ECO:0000313" key="8">
    <source>
        <dbReference type="EMBL" id="QPL15590.1"/>
    </source>
</evidence>
<feature type="transmembrane region" description="Helical" evidence="5">
    <location>
        <begin position="473"/>
        <end position="493"/>
    </location>
</feature>
<dbReference type="AlphaFoldDB" id="A0A7T0M416"/>
<dbReference type="InterPro" id="IPR001750">
    <property type="entry name" value="ND/Mrp_TM"/>
</dbReference>
<comment type="function">
    <text evidence="5">Core subunit of the mitochondrial membrane respiratory chain NADH dehydrogenase (Complex I) which catalyzes electron transfer from NADH through the respiratory chain, using ubiquinone as an electron acceptor. Essential for the catalytic activity and assembly of complex I.</text>
</comment>
<feature type="domain" description="NADH:quinone oxidoreductase/Mrp antiporter transmembrane" evidence="6">
    <location>
        <begin position="130"/>
        <end position="414"/>
    </location>
</feature>
<keyword evidence="2 5" id="KW-0812">Transmembrane</keyword>
<feature type="transmembrane region" description="Helical" evidence="5">
    <location>
        <begin position="35"/>
        <end position="56"/>
    </location>
</feature>
<feature type="transmembrane region" description="Helical" evidence="5">
    <location>
        <begin position="137"/>
        <end position="155"/>
    </location>
</feature>
<dbReference type="PRINTS" id="PR01434">
    <property type="entry name" value="NADHDHGNASE5"/>
</dbReference>
<feature type="transmembrane region" description="Helical" evidence="5">
    <location>
        <begin position="6"/>
        <end position="23"/>
    </location>
</feature>
<keyword evidence="3 5" id="KW-1133">Transmembrane helix</keyword>
<gene>
    <name evidence="8" type="primary">nad5</name>
</gene>
<reference evidence="8" key="1">
    <citation type="journal article" date="2021" name="Genome Biol.">
        <title>Evolutionary history of mitochondrial genomes in Discoba, including the extreme halophile Pleurostomum flabellatum (Heterolobosea).</title>
        <authorList>
            <person name="Ettahi K."/>
            <person name="Lhee D.H."/>
            <person name="Sung J.Y."/>
            <person name="Simpson A.G.B."/>
            <person name="Park J.S."/>
            <person name="Yoon H.S."/>
        </authorList>
    </citation>
    <scope>NUCLEOTIDE SEQUENCE</scope>
</reference>
<feature type="domain" description="NADH-Ubiquinone oxidoreductase (complex I) chain 5 N-terminal" evidence="7">
    <location>
        <begin position="64"/>
        <end position="114"/>
    </location>
</feature>
<feature type="transmembrane region" description="Helical" evidence="5">
    <location>
        <begin position="176"/>
        <end position="203"/>
    </location>
</feature>
<comment type="catalytic activity">
    <reaction evidence="5">
        <text>a ubiquinone + NADH + 5 H(+)(in) = a ubiquinol + NAD(+) + 4 H(+)(out)</text>
        <dbReference type="Rhea" id="RHEA:29091"/>
        <dbReference type="Rhea" id="RHEA-COMP:9565"/>
        <dbReference type="Rhea" id="RHEA-COMP:9566"/>
        <dbReference type="ChEBI" id="CHEBI:15378"/>
        <dbReference type="ChEBI" id="CHEBI:16389"/>
        <dbReference type="ChEBI" id="CHEBI:17976"/>
        <dbReference type="ChEBI" id="CHEBI:57540"/>
        <dbReference type="ChEBI" id="CHEBI:57945"/>
        <dbReference type="EC" id="7.1.1.2"/>
    </reaction>
</comment>
<proteinExistence type="inferred from homology"/>
<dbReference type="GO" id="GO:0003954">
    <property type="term" value="F:NADH dehydrogenase activity"/>
    <property type="evidence" value="ECO:0007669"/>
    <property type="project" value="TreeGrafter"/>
</dbReference>
<evidence type="ECO:0000259" key="6">
    <source>
        <dbReference type="Pfam" id="PF00361"/>
    </source>
</evidence>
<dbReference type="GO" id="GO:0015990">
    <property type="term" value="P:electron transport coupled proton transport"/>
    <property type="evidence" value="ECO:0007669"/>
    <property type="project" value="TreeGrafter"/>
</dbReference>
<comment type="subcellular location">
    <subcellularLocation>
        <location evidence="1">Membrane</location>
        <topology evidence="1">Multi-pass membrane protein</topology>
    </subcellularLocation>
</comment>
<dbReference type="PANTHER" id="PTHR42829:SF2">
    <property type="entry name" value="NADH-UBIQUINONE OXIDOREDUCTASE CHAIN 5"/>
    <property type="match status" value="1"/>
</dbReference>
<feature type="transmembrane region" description="Helical" evidence="5">
    <location>
        <begin position="113"/>
        <end position="131"/>
    </location>
</feature>
<dbReference type="GeneID" id="63660917"/>
<feature type="transmembrane region" description="Helical" evidence="5">
    <location>
        <begin position="342"/>
        <end position="363"/>
    </location>
</feature>
<sequence length="686" mass="78825">MYILLFYLLFLSFFIPICLGKWISYKSSGIVTTMLVFFSFLISVFIFFEVGISNSYCEVNFSSWINVSFLDARFDFIYDSISVSMLIIITFVSFFVHLYSIEYMKDDPHQNRFFSYISLFTFFMVLLVTSGNLLQLFIGWEGVGIVSYLLINFWYGRIEANKSSILAILLNKIGDLSFLLSMGTLFVFYGTCNFSEMFSIFYWDSVFSFFESSGLIGEDLLKVGLYLMVVASMAKSAQLGFHMWLPEAMEGPTPVSSLIHAATMVTAGVFLLIRCSFLIEGMSSVSGWILFIGSVTAFFGGSVGMFQHDIKKIVAYSTCSQLGYMFLSCGICGFDLSEYHLINHAFFKALLFLSSGMIIHSFVHEQDFRKMGGLYYMFPLSLVSMVVGSLSLMGFPFFSGFFSKDLILDWIFSNFSNCFKQGVFINWYYISFFLSYVSVLFTCIYSLKLIIYVFFHFFEGYKFYLLCIDRGSFIMMFPILLLSFLSIGGGFLLKEILCGWGTEFWTGGLRSTYTPLVVDSNSNINIGDYYFSFLSKDYAATGILHNMSSEFFFISKNLPLFWVCYIIACFIFIFTGGTFKYDFQLNVFFNFWANQIFLFFNGKWLFFDKIFIKLILNAFFNFTKLFYFFLDKGLVESIGPFGATNLIQKINKFYAVISKGVIYHYLGFVLVGFAIIIHEGVKFIQL</sequence>
<dbReference type="EC" id="7.1.1.2" evidence="5"/>
<dbReference type="InterPro" id="IPR018393">
    <property type="entry name" value="NADHpl_OxRdtase_5_subgr"/>
</dbReference>
<keyword evidence="5" id="KW-0813">Transport</keyword>
<evidence type="ECO:0000256" key="3">
    <source>
        <dbReference type="ARBA" id="ARBA00022989"/>
    </source>
</evidence>
<dbReference type="InterPro" id="IPR001516">
    <property type="entry name" value="Proton_antipo_N"/>
</dbReference>
<feature type="transmembrane region" description="Helical" evidence="5">
    <location>
        <begin position="285"/>
        <end position="306"/>
    </location>
</feature>
<feature type="transmembrane region" description="Helical" evidence="5">
    <location>
        <begin position="583"/>
        <end position="601"/>
    </location>
</feature>
<keyword evidence="4 5" id="KW-0472">Membrane</keyword>
<keyword evidence="5" id="KW-0520">NAD</keyword>
<feature type="transmembrane region" description="Helical" evidence="5">
    <location>
        <begin position="662"/>
        <end position="681"/>
    </location>
</feature>
<evidence type="ECO:0000256" key="5">
    <source>
        <dbReference type="RuleBase" id="RU003404"/>
    </source>
</evidence>
<dbReference type="Gene3D" id="1.20.5.2700">
    <property type="match status" value="1"/>
</dbReference>
<feature type="transmembrane region" description="Helical" evidence="5">
    <location>
        <begin position="76"/>
        <end position="101"/>
    </location>
</feature>
<keyword evidence="5" id="KW-0830">Ubiquinone</keyword>
<dbReference type="PANTHER" id="PTHR42829">
    <property type="entry name" value="NADH-UBIQUINONE OXIDOREDUCTASE CHAIN 5"/>
    <property type="match status" value="1"/>
</dbReference>
<dbReference type="NCBIfam" id="TIGR01974">
    <property type="entry name" value="NDH_I_L"/>
    <property type="match status" value="1"/>
</dbReference>
<evidence type="ECO:0000256" key="2">
    <source>
        <dbReference type="ARBA" id="ARBA00022692"/>
    </source>
</evidence>